<comment type="pathway">
    <text evidence="2">Secondary metabolite biosynthesis.</text>
</comment>
<keyword evidence="7 8" id="KW-0472">Membrane</keyword>
<dbReference type="GO" id="GO:0016020">
    <property type="term" value="C:membrane"/>
    <property type="evidence" value="ECO:0007669"/>
    <property type="project" value="UniProtKB-SubCell"/>
</dbReference>
<keyword evidence="4" id="KW-0808">Transferase</keyword>
<name>A0A9C7PYA5_9RHOD</name>
<comment type="subcellular location">
    <subcellularLocation>
        <location evidence="1">Membrane</location>
        <topology evidence="1">Multi-pass membrane protein</topology>
    </subcellularLocation>
</comment>
<keyword evidence="6 8" id="KW-1133">Transmembrane helix</keyword>
<dbReference type="PANTHER" id="PTHR31595">
    <property type="entry name" value="LONG-CHAIN-ALCOHOL O-FATTY-ACYLTRANSFERASE 3-RELATED"/>
    <property type="match status" value="1"/>
</dbReference>
<dbReference type="InterPro" id="IPR032805">
    <property type="entry name" value="Wax_synthase_dom"/>
</dbReference>
<dbReference type="EMBL" id="BQMJ01000037">
    <property type="protein sequence ID" value="GJQ12794.1"/>
    <property type="molecule type" value="Genomic_DNA"/>
</dbReference>
<keyword evidence="5 8" id="KW-0812">Transmembrane</keyword>
<organism evidence="10 11">
    <name type="scientific">Galdieria partita</name>
    <dbReference type="NCBI Taxonomy" id="83374"/>
    <lineage>
        <taxon>Eukaryota</taxon>
        <taxon>Rhodophyta</taxon>
        <taxon>Bangiophyceae</taxon>
        <taxon>Galdieriales</taxon>
        <taxon>Galdieriaceae</taxon>
        <taxon>Galdieria</taxon>
    </lineage>
</organism>
<dbReference type="AlphaFoldDB" id="A0A9C7PYA5"/>
<accession>A0A9C7PYA5</accession>
<feature type="transmembrane region" description="Helical" evidence="8">
    <location>
        <begin position="128"/>
        <end position="150"/>
    </location>
</feature>
<proteinExistence type="inferred from homology"/>
<comment type="similarity">
    <text evidence="3">Belongs to the wax synthase family.</text>
</comment>
<dbReference type="GO" id="GO:0006629">
    <property type="term" value="P:lipid metabolic process"/>
    <property type="evidence" value="ECO:0007669"/>
    <property type="project" value="InterPro"/>
</dbReference>
<evidence type="ECO:0000256" key="2">
    <source>
        <dbReference type="ARBA" id="ARBA00005179"/>
    </source>
</evidence>
<evidence type="ECO:0000256" key="1">
    <source>
        <dbReference type="ARBA" id="ARBA00004141"/>
    </source>
</evidence>
<reference evidence="10" key="2">
    <citation type="submission" date="2022-01" db="EMBL/GenBank/DDBJ databases">
        <authorList>
            <person name="Hirooka S."/>
            <person name="Miyagishima S.Y."/>
        </authorList>
    </citation>
    <scope>NUCLEOTIDE SEQUENCE</scope>
    <source>
        <strain evidence="10">NBRC 102759</strain>
    </source>
</reference>
<dbReference type="PANTHER" id="PTHR31595:SF57">
    <property type="entry name" value="OS04G0481900 PROTEIN"/>
    <property type="match status" value="1"/>
</dbReference>
<evidence type="ECO:0000256" key="8">
    <source>
        <dbReference type="SAM" id="Phobius"/>
    </source>
</evidence>
<dbReference type="GO" id="GO:0008374">
    <property type="term" value="F:O-acyltransferase activity"/>
    <property type="evidence" value="ECO:0007669"/>
    <property type="project" value="InterPro"/>
</dbReference>
<feature type="transmembrane region" description="Helical" evidence="8">
    <location>
        <begin position="62"/>
        <end position="85"/>
    </location>
</feature>
<evidence type="ECO:0000256" key="7">
    <source>
        <dbReference type="ARBA" id="ARBA00023136"/>
    </source>
</evidence>
<feature type="transmembrane region" description="Helical" evidence="8">
    <location>
        <begin position="285"/>
        <end position="309"/>
    </location>
</feature>
<dbReference type="InterPro" id="IPR044851">
    <property type="entry name" value="Wax_synthase"/>
</dbReference>
<evidence type="ECO:0000256" key="3">
    <source>
        <dbReference type="ARBA" id="ARBA00007282"/>
    </source>
</evidence>
<feature type="transmembrane region" description="Helical" evidence="8">
    <location>
        <begin position="157"/>
        <end position="178"/>
    </location>
</feature>
<evidence type="ECO:0000256" key="5">
    <source>
        <dbReference type="ARBA" id="ARBA00022692"/>
    </source>
</evidence>
<evidence type="ECO:0000313" key="11">
    <source>
        <dbReference type="Proteomes" id="UP001061958"/>
    </source>
</evidence>
<dbReference type="Proteomes" id="UP001061958">
    <property type="component" value="Unassembled WGS sequence"/>
</dbReference>
<gene>
    <name evidence="10" type="ORF">GpartN1_g4585.t1</name>
</gene>
<evidence type="ECO:0000256" key="4">
    <source>
        <dbReference type="ARBA" id="ARBA00022679"/>
    </source>
</evidence>
<comment type="caution">
    <text evidence="10">The sequence shown here is derived from an EMBL/GenBank/DDBJ whole genome shotgun (WGS) entry which is preliminary data.</text>
</comment>
<sequence length="337" mass="39290">MLVVQGIALSFLIEVITSLYVLYCMKKWKTTKYKSFALLCWIPCFILFLIVPDLCFNKEDQIVAYIFCYAVVSWWSSFKALAVLLGQQPLQNASTLSLLLWIWFPLTMNDRSDQEKVSETSPQLLLRFVLKLVLVWGLVNFLVFIPSAFVCHVIYAFLLYLFCSLLLDLCAAICKPWFPLDIHFDKPFLSNSLSDFWSKRWNVQAAKTLYYTVYLSICPNTQRYYPQWRKLAAVICTFVVSGIMHELLLFRINGKVTGHWFIFFTLHGVLLVIEKMGSKRFHYSGTLSFVLGRIWCLCLLIITSEYFFWRPILDSGLVAKAVSLFSIDENYLERYVK</sequence>
<feature type="transmembrane region" description="Helical" evidence="8">
    <location>
        <begin position="6"/>
        <end position="24"/>
    </location>
</feature>
<feature type="domain" description="Wax synthase" evidence="9">
    <location>
        <begin position="183"/>
        <end position="263"/>
    </location>
</feature>
<feature type="transmembrane region" description="Helical" evidence="8">
    <location>
        <begin position="231"/>
        <end position="250"/>
    </location>
</feature>
<reference evidence="10" key="1">
    <citation type="journal article" date="2022" name="Proc. Natl. Acad. Sci. U.S.A.">
        <title>Life cycle and functional genomics of the unicellular red alga Galdieria for elucidating algal and plant evolution and industrial use.</title>
        <authorList>
            <person name="Hirooka S."/>
            <person name="Itabashi T."/>
            <person name="Ichinose T.M."/>
            <person name="Onuma R."/>
            <person name="Fujiwara T."/>
            <person name="Yamashita S."/>
            <person name="Jong L.W."/>
            <person name="Tomita R."/>
            <person name="Iwane A.H."/>
            <person name="Miyagishima S.Y."/>
        </authorList>
    </citation>
    <scope>NUCLEOTIDE SEQUENCE</scope>
    <source>
        <strain evidence="10">NBRC 102759</strain>
    </source>
</reference>
<feature type="transmembrane region" description="Helical" evidence="8">
    <location>
        <begin position="256"/>
        <end position="273"/>
    </location>
</feature>
<keyword evidence="11" id="KW-1185">Reference proteome</keyword>
<dbReference type="OrthoDB" id="1077582at2759"/>
<feature type="transmembrane region" description="Helical" evidence="8">
    <location>
        <begin position="36"/>
        <end position="56"/>
    </location>
</feature>
<dbReference type="Pfam" id="PF13813">
    <property type="entry name" value="MBOAT_2"/>
    <property type="match status" value="1"/>
</dbReference>
<evidence type="ECO:0000256" key="6">
    <source>
        <dbReference type="ARBA" id="ARBA00022989"/>
    </source>
</evidence>
<protein>
    <recommendedName>
        <fullName evidence="9">Wax synthase domain-containing protein</fullName>
    </recommendedName>
</protein>
<evidence type="ECO:0000259" key="9">
    <source>
        <dbReference type="Pfam" id="PF13813"/>
    </source>
</evidence>
<evidence type="ECO:0000313" key="10">
    <source>
        <dbReference type="EMBL" id="GJQ12794.1"/>
    </source>
</evidence>